<dbReference type="EMBL" id="JABEND010000003">
    <property type="protein sequence ID" value="NNG35729.1"/>
    <property type="molecule type" value="Genomic_DNA"/>
</dbReference>
<gene>
    <name evidence="2" type="ORF">HKD39_08395</name>
</gene>
<feature type="region of interest" description="Disordered" evidence="1">
    <location>
        <begin position="115"/>
        <end position="137"/>
    </location>
</feature>
<organism evidence="2 3">
    <name type="scientific">Nakamurella aerolata</name>
    <dbReference type="NCBI Taxonomy" id="1656892"/>
    <lineage>
        <taxon>Bacteria</taxon>
        <taxon>Bacillati</taxon>
        <taxon>Actinomycetota</taxon>
        <taxon>Actinomycetes</taxon>
        <taxon>Nakamurellales</taxon>
        <taxon>Nakamurellaceae</taxon>
        <taxon>Nakamurella</taxon>
    </lineage>
</organism>
<proteinExistence type="predicted"/>
<dbReference type="AlphaFoldDB" id="A0A849A591"/>
<dbReference type="RefSeq" id="WP_171199371.1">
    <property type="nucleotide sequence ID" value="NZ_JABEND010000003.1"/>
</dbReference>
<sequence length="137" mass="14903">MKTDEAVVKVSVDSIKPVSAADVKALELGDDAKEYDLFYVTQTMELVSQKTSQKNLEVFNSQFYNGLVGKDPATDIILMSGFDKCEKTKLAKGTVGEKVTGCALYGAPKGEKVTGVSYEPNDTPYDDFDGKPITWTS</sequence>
<evidence type="ECO:0000256" key="1">
    <source>
        <dbReference type="SAM" id="MobiDB-lite"/>
    </source>
</evidence>
<keyword evidence="3" id="KW-1185">Reference proteome</keyword>
<reference evidence="2 3" key="1">
    <citation type="submission" date="2020-05" db="EMBL/GenBank/DDBJ databases">
        <title>Nakamurella sp. DB0629 isolated from air conditioner.</title>
        <authorList>
            <person name="Kim D.H."/>
            <person name="Kim D.-U."/>
        </authorList>
    </citation>
    <scope>NUCLEOTIDE SEQUENCE [LARGE SCALE GENOMIC DNA]</scope>
    <source>
        <strain evidence="2 3">DB0629</strain>
    </source>
</reference>
<dbReference type="Proteomes" id="UP000562984">
    <property type="component" value="Unassembled WGS sequence"/>
</dbReference>
<name>A0A849A591_9ACTN</name>
<evidence type="ECO:0000313" key="3">
    <source>
        <dbReference type="Proteomes" id="UP000562984"/>
    </source>
</evidence>
<protein>
    <submittedName>
        <fullName evidence="2">Uncharacterized protein</fullName>
    </submittedName>
</protein>
<accession>A0A849A591</accession>
<comment type="caution">
    <text evidence="2">The sequence shown here is derived from an EMBL/GenBank/DDBJ whole genome shotgun (WGS) entry which is preliminary data.</text>
</comment>
<evidence type="ECO:0000313" key="2">
    <source>
        <dbReference type="EMBL" id="NNG35729.1"/>
    </source>
</evidence>